<dbReference type="AlphaFoldDB" id="R0KQW8"/>
<name>R0KQW8_ANAPL</name>
<organism evidence="1 2">
    <name type="scientific">Anas platyrhynchos</name>
    <name type="common">Mallard</name>
    <name type="synonym">Anas boschas</name>
    <dbReference type="NCBI Taxonomy" id="8839"/>
    <lineage>
        <taxon>Eukaryota</taxon>
        <taxon>Metazoa</taxon>
        <taxon>Chordata</taxon>
        <taxon>Craniata</taxon>
        <taxon>Vertebrata</taxon>
        <taxon>Euteleostomi</taxon>
        <taxon>Archelosauria</taxon>
        <taxon>Archosauria</taxon>
        <taxon>Dinosauria</taxon>
        <taxon>Saurischia</taxon>
        <taxon>Theropoda</taxon>
        <taxon>Coelurosauria</taxon>
        <taxon>Aves</taxon>
        <taxon>Neognathae</taxon>
        <taxon>Galloanserae</taxon>
        <taxon>Anseriformes</taxon>
        <taxon>Anatidae</taxon>
        <taxon>Anatinae</taxon>
        <taxon>Anas</taxon>
    </lineage>
</organism>
<sequence length="304" mass="33795">MDHLTFLLPGKQGGGSIIMTLRPFEEPKVSPTTLKVQQPLKNILHTYKCNINSNQKTLKNDLKSCFGEETLPRYSMMHLQQAIPIHVMKCKPRFHPFIVSKSIRFEPAVKSTSPEADAPSSVEIKTTSFSVITGLESISRPRCRPCPILPASLLLCQRSLSRHSQRPAQTAQHLPRQRQTVVLKFSQSRIEINDAYLFSLTQRHAFLPGFVVPCTHGSGLGTNLEQGEKPRQPGSKRYPYPCFHSQLIISKPPTSNEVMEVTGSHPDYLTEEDALLEAPSPIPCPHILGDGSALAWLSLGCRGI</sequence>
<reference evidence="2" key="1">
    <citation type="journal article" date="2013" name="Nat. Genet.">
        <title>The duck genome and transcriptome provide insight into an avian influenza virus reservoir species.</title>
        <authorList>
            <person name="Huang Y."/>
            <person name="Li Y."/>
            <person name="Burt D.W."/>
            <person name="Chen H."/>
            <person name="Zhang Y."/>
            <person name="Qian W."/>
            <person name="Kim H."/>
            <person name="Gan S."/>
            <person name="Zhao Y."/>
            <person name="Li J."/>
            <person name="Yi K."/>
            <person name="Feng H."/>
            <person name="Zhu P."/>
            <person name="Li B."/>
            <person name="Liu Q."/>
            <person name="Fairley S."/>
            <person name="Magor K.E."/>
            <person name="Du Z."/>
            <person name="Hu X."/>
            <person name="Goodman L."/>
            <person name="Tafer H."/>
            <person name="Vignal A."/>
            <person name="Lee T."/>
            <person name="Kim K.W."/>
            <person name="Sheng Z."/>
            <person name="An Y."/>
            <person name="Searle S."/>
            <person name="Herrero J."/>
            <person name="Groenen M.A."/>
            <person name="Crooijmans R.P."/>
            <person name="Faraut T."/>
            <person name="Cai Q."/>
            <person name="Webster R.G."/>
            <person name="Aldridge J.R."/>
            <person name="Warren W.C."/>
            <person name="Bartschat S."/>
            <person name="Kehr S."/>
            <person name="Marz M."/>
            <person name="Stadler P.F."/>
            <person name="Smith J."/>
            <person name="Kraus R.H."/>
            <person name="Zhao Y."/>
            <person name="Ren L."/>
            <person name="Fei J."/>
            <person name="Morisson M."/>
            <person name="Kaiser P."/>
            <person name="Griffin D.K."/>
            <person name="Rao M."/>
            <person name="Pitel F."/>
            <person name="Wang J."/>
            <person name="Li N."/>
        </authorList>
    </citation>
    <scope>NUCLEOTIDE SEQUENCE [LARGE SCALE GENOMIC DNA]</scope>
</reference>
<accession>R0KQW8</accession>
<dbReference type="Proteomes" id="UP000296049">
    <property type="component" value="Unassembled WGS sequence"/>
</dbReference>
<evidence type="ECO:0000313" key="2">
    <source>
        <dbReference type="Proteomes" id="UP000296049"/>
    </source>
</evidence>
<protein>
    <submittedName>
        <fullName evidence="1">Uncharacterized protein</fullName>
    </submittedName>
</protein>
<evidence type="ECO:0000313" key="1">
    <source>
        <dbReference type="EMBL" id="EOA95653.1"/>
    </source>
</evidence>
<dbReference type="EMBL" id="KB744212">
    <property type="protein sequence ID" value="EOA95653.1"/>
    <property type="molecule type" value="Genomic_DNA"/>
</dbReference>
<gene>
    <name evidence="1" type="ORF">Anapl_12069</name>
</gene>
<keyword evidence="2" id="KW-1185">Reference proteome</keyword>
<proteinExistence type="predicted"/>